<reference evidence="2" key="1">
    <citation type="journal article" date="2022" name="bioRxiv">
        <title>Sequencing and chromosome-scale assembly of the giantPleurodeles waltlgenome.</title>
        <authorList>
            <person name="Brown T."/>
            <person name="Elewa A."/>
            <person name="Iarovenko S."/>
            <person name="Subramanian E."/>
            <person name="Araus A.J."/>
            <person name="Petzold A."/>
            <person name="Susuki M."/>
            <person name="Suzuki K.-i.T."/>
            <person name="Hayashi T."/>
            <person name="Toyoda A."/>
            <person name="Oliveira C."/>
            <person name="Osipova E."/>
            <person name="Leigh N.D."/>
            <person name="Simon A."/>
            <person name="Yun M.H."/>
        </authorList>
    </citation>
    <scope>NUCLEOTIDE SEQUENCE</scope>
    <source>
        <strain evidence="2">20211129_DDA</strain>
        <tissue evidence="2">Liver</tissue>
    </source>
</reference>
<name>A0AAV7VVJ5_PLEWA</name>
<dbReference type="Proteomes" id="UP001066276">
    <property type="component" value="Chromosome 1_2"/>
</dbReference>
<evidence type="ECO:0000313" key="3">
    <source>
        <dbReference type="Proteomes" id="UP001066276"/>
    </source>
</evidence>
<keyword evidence="3" id="KW-1185">Reference proteome</keyword>
<dbReference type="AlphaFoldDB" id="A0AAV7VVJ5"/>
<protein>
    <submittedName>
        <fullName evidence="2">Uncharacterized protein</fullName>
    </submittedName>
</protein>
<gene>
    <name evidence="2" type="ORF">NDU88_001143</name>
</gene>
<accession>A0AAV7VVJ5</accession>
<feature type="compositionally biased region" description="Basic and acidic residues" evidence="1">
    <location>
        <begin position="110"/>
        <end position="120"/>
    </location>
</feature>
<evidence type="ECO:0000313" key="2">
    <source>
        <dbReference type="EMBL" id="KAJ1205715.1"/>
    </source>
</evidence>
<proteinExistence type="predicted"/>
<comment type="caution">
    <text evidence="2">The sequence shown here is derived from an EMBL/GenBank/DDBJ whole genome shotgun (WGS) entry which is preliminary data.</text>
</comment>
<dbReference type="EMBL" id="JANPWB010000002">
    <property type="protein sequence ID" value="KAJ1205715.1"/>
    <property type="molecule type" value="Genomic_DNA"/>
</dbReference>
<feature type="region of interest" description="Disordered" evidence="1">
    <location>
        <begin position="110"/>
        <end position="144"/>
    </location>
</feature>
<organism evidence="2 3">
    <name type="scientific">Pleurodeles waltl</name>
    <name type="common">Iberian ribbed newt</name>
    <dbReference type="NCBI Taxonomy" id="8319"/>
    <lineage>
        <taxon>Eukaryota</taxon>
        <taxon>Metazoa</taxon>
        <taxon>Chordata</taxon>
        <taxon>Craniata</taxon>
        <taxon>Vertebrata</taxon>
        <taxon>Euteleostomi</taxon>
        <taxon>Amphibia</taxon>
        <taxon>Batrachia</taxon>
        <taxon>Caudata</taxon>
        <taxon>Salamandroidea</taxon>
        <taxon>Salamandridae</taxon>
        <taxon>Pleurodelinae</taxon>
        <taxon>Pleurodeles</taxon>
    </lineage>
</organism>
<sequence>MFSQWSLTMDVRGAMYTLKSLGVREEPCGTLQLISVGSVRWQAADRSVFSAWSVFVLKRWKVGGLGIVELGTVQEWTDEDRIAFGAPAFQPPLTREVRRGVRPARRREDMKVLLREEGAGHRGSSSVGKLGESERRQGRKKRKK</sequence>
<evidence type="ECO:0000256" key="1">
    <source>
        <dbReference type="SAM" id="MobiDB-lite"/>
    </source>
</evidence>